<dbReference type="Pfam" id="PF13665">
    <property type="entry name" value="Tox-PAAR-like"/>
    <property type="match status" value="1"/>
</dbReference>
<evidence type="ECO:0000313" key="2">
    <source>
        <dbReference type="EMBL" id="MDP9838611.1"/>
    </source>
</evidence>
<evidence type="ECO:0008006" key="4">
    <source>
        <dbReference type="Google" id="ProtNLM"/>
    </source>
</evidence>
<evidence type="ECO:0000313" key="3">
    <source>
        <dbReference type="Proteomes" id="UP001241472"/>
    </source>
</evidence>
<accession>A0ABT9PWT1</accession>
<gene>
    <name evidence="2" type="ORF">J2T09_003383</name>
</gene>
<dbReference type="EMBL" id="JAUSRF010000011">
    <property type="protein sequence ID" value="MDP9838611.1"/>
    <property type="molecule type" value="Genomic_DNA"/>
</dbReference>
<protein>
    <recommendedName>
        <fullName evidence="4">Tox-PAAR-like domain-containing protein</fullName>
    </recommendedName>
</protein>
<feature type="region of interest" description="Disordered" evidence="1">
    <location>
        <begin position="111"/>
        <end position="148"/>
    </location>
</feature>
<comment type="caution">
    <text evidence="2">The sequence shown here is derived from an EMBL/GenBank/DDBJ whole genome shotgun (WGS) entry which is preliminary data.</text>
</comment>
<evidence type="ECO:0000256" key="1">
    <source>
        <dbReference type="SAM" id="MobiDB-lite"/>
    </source>
</evidence>
<name>A0ABT9PWT1_9HYPH</name>
<keyword evidence="3" id="KW-1185">Reference proteome</keyword>
<proteinExistence type="predicted"/>
<reference evidence="2 3" key="1">
    <citation type="submission" date="2023-07" db="EMBL/GenBank/DDBJ databases">
        <title>Sorghum-associated microbial communities from plants grown in Nebraska, USA.</title>
        <authorList>
            <person name="Schachtman D."/>
        </authorList>
    </citation>
    <scope>NUCLEOTIDE SEQUENCE [LARGE SCALE GENOMIC DNA]</scope>
    <source>
        <strain evidence="2 3">DS1307</strain>
    </source>
</reference>
<organism evidence="2 3">
    <name type="scientific">Neorhizobium huautlense</name>
    <dbReference type="NCBI Taxonomy" id="67774"/>
    <lineage>
        <taxon>Bacteria</taxon>
        <taxon>Pseudomonadati</taxon>
        <taxon>Pseudomonadota</taxon>
        <taxon>Alphaproteobacteria</taxon>
        <taxon>Hyphomicrobiales</taxon>
        <taxon>Rhizobiaceae</taxon>
        <taxon>Rhizobium/Agrobacterium group</taxon>
        <taxon>Neorhizobium</taxon>
    </lineage>
</organism>
<dbReference type="RefSeq" id="WP_306836692.1">
    <property type="nucleotide sequence ID" value="NZ_JAUSRF010000011.1"/>
</dbReference>
<dbReference type="Proteomes" id="UP001241472">
    <property type="component" value="Unassembled WGS sequence"/>
</dbReference>
<sequence length="148" mass="16090">MVVPISARNHGSNIVHTKGPDVCKTPMGSSMVDVPYMSMVDLDRAIRTSKTVRNNTMLDFQLNSRALMVTGHEPGIGRGSKIAGYKGYAHAKHASKTVYSEGWAVVRDRDPAWINHPDPNPPEPSRRMSEANEPLLTAAIGTPANSQV</sequence>